<accession>A0A7R9JWT2</accession>
<evidence type="ECO:0000313" key="2">
    <source>
        <dbReference type="EMBL" id="CAD7592128.1"/>
    </source>
</evidence>
<protein>
    <submittedName>
        <fullName evidence="2">Uncharacterized protein</fullName>
    </submittedName>
</protein>
<name>A0A7R9JWT2_TIMGE</name>
<feature type="compositionally biased region" description="Low complexity" evidence="1">
    <location>
        <begin position="26"/>
        <end position="35"/>
    </location>
</feature>
<feature type="region of interest" description="Disordered" evidence="1">
    <location>
        <begin position="26"/>
        <end position="47"/>
    </location>
</feature>
<dbReference type="EMBL" id="OE840704">
    <property type="protein sequence ID" value="CAD7592128.1"/>
    <property type="molecule type" value="Genomic_DNA"/>
</dbReference>
<gene>
    <name evidence="2" type="ORF">TGEB3V08_LOCUS4801</name>
</gene>
<reference evidence="2" key="1">
    <citation type="submission" date="2020-11" db="EMBL/GenBank/DDBJ databases">
        <authorList>
            <person name="Tran Van P."/>
        </authorList>
    </citation>
    <scope>NUCLEOTIDE SEQUENCE</scope>
</reference>
<proteinExistence type="predicted"/>
<organism evidence="2">
    <name type="scientific">Timema genevievae</name>
    <name type="common">Walking stick</name>
    <dbReference type="NCBI Taxonomy" id="629358"/>
    <lineage>
        <taxon>Eukaryota</taxon>
        <taxon>Metazoa</taxon>
        <taxon>Ecdysozoa</taxon>
        <taxon>Arthropoda</taxon>
        <taxon>Hexapoda</taxon>
        <taxon>Insecta</taxon>
        <taxon>Pterygota</taxon>
        <taxon>Neoptera</taxon>
        <taxon>Polyneoptera</taxon>
        <taxon>Phasmatodea</taxon>
        <taxon>Timematodea</taxon>
        <taxon>Timematoidea</taxon>
        <taxon>Timematidae</taxon>
        <taxon>Timema</taxon>
    </lineage>
</organism>
<sequence length="260" mass="27502">MDSGHETLFSDDSPCDLGNTPSACSSSGLGSASSGHTGNHDPTPPNITPYSGVLGKLVAMAACILGMQRPEIGAASFKDIPAYSAQQIEKLYVEMCQTKKQCQYADSENRGHNSSVGLSELSAETSPMFTVWSGNVCAVKTCPVTHVGTAGRRPKQHGGYYSVETPGGQLRVHRVTLPILELRGLGHRIVEYVCWRATIGYRGSDPCRITLSVSQAIESGEDASLEGSTLPAGKTSLFPFQSPINGLARAARPCSKTLGL</sequence>
<dbReference type="AlphaFoldDB" id="A0A7R9JWT2"/>
<evidence type="ECO:0000256" key="1">
    <source>
        <dbReference type="SAM" id="MobiDB-lite"/>
    </source>
</evidence>